<accession>A0AAW1I5T1</accession>
<evidence type="ECO:0000256" key="5">
    <source>
        <dbReference type="ARBA" id="ARBA00023125"/>
    </source>
</evidence>
<keyword evidence="6" id="KW-0804">Transcription</keyword>
<dbReference type="PANTHER" id="PTHR31089">
    <property type="entry name" value="CYCLIC DOF FACTOR 2"/>
    <property type="match status" value="1"/>
</dbReference>
<evidence type="ECO:0000256" key="8">
    <source>
        <dbReference type="PROSITE-ProRule" id="PRU00071"/>
    </source>
</evidence>
<proteinExistence type="predicted"/>
<evidence type="ECO:0000313" key="12">
    <source>
        <dbReference type="Proteomes" id="UP001443914"/>
    </source>
</evidence>
<keyword evidence="12" id="KW-1185">Reference proteome</keyword>
<name>A0AAW1I5T1_SAPOF</name>
<feature type="compositionally biased region" description="Basic and acidic residues" evidence="9">
    <location>
        <begin position="246"/>
        <end position="260"/>
    </location>
</feature>
<evidence type="ECO:0000256" key="9">
    <source>
        <dbReference type="SAM" id="MobiDB-lite"/>
    </source>
</evidence>
<dbReference type="GO" id="GO:0005634">
    <property type="term" value="C:nucleus"/>
    <property type="evidence" value="ECO:0007669"/>
    <property type="project" value="UniProtKB-SubCell"/>
</dbReference>
<gene>
    <name evidence="11" type="ORF">RND81_10G217200</name>
</gene>
<feature type="region of interest" description="Disordered" evidence="9">
    <location>
        <begin position="24"/>
        <end position="118"/>
    </location>
</feature>
<feature type="region of interest" description="Disordered" evidence="9">
    <location>
        <begin position="232"/>
        <end position="260"/>
    </location>
</feature>
<evidence type="ECO:0000313" key="11">
    <source>
        <dbReference type="EMBL" id="KAK9684545.1"/>
    </source>
</evidence>
<dbReference type="InterPro" id="IPR003851">
    <property type="entry name" value="Znf_Dof"/>
</dbReference>
<dbReference type="PROSITE" id="PS50884">
    <property type="entry name" value="ZF_DOF_2"/>
    <property type="match status" value="1"/>
</dbReference>
<dbReference type="Pfam" id="PF02701">
    <property type="entry name" value="Zn_ribbon_Dof"/>
    <property type="match status" value="1"/>
</dbReference>
<feature type="compositionally biased region" description="Polar residues" evidence="9">
    <location>
        <begin position="75"/>
        <end position="84"/>
    </location>
</feature>
<evidence type="ECO:0000256" key="2">
    <source>
        <dbReference type="ARBA" id="ARBA00022771"/>
    </source>
</evidence>
<dbReference type="GO" id="GO:0003700">
    <property type="term" value="F:DNA-binding transcription factor activity"/>
    <property type="evidence" value="ECO:0007669"/>
    <property type="project" value="InterPro"/>
</dbReference>
<comment type="caution">
    <text evidence="11">The sequence shown here is derived from an EMBL/GenBank/DDBJ whole genome shotgun (WGS) entry which is preliminary data.</text>
</comment>
<evidence type="ECO:0000259" key="10">
    <source>
        <dbReference type="PROSITE" id="PS50884"/>
    </source>
</evidence>
<keyword evidence="5 8" id="KW-0238">DNA-binding</keyword>
<feature type="domain" description="Dof-type" evidence="10">
    <location>
        <begin position="118"/>
        <end position="172"/>
    </location>
</feature>
<dbReference type="PROSITE" id="PS01361">
    <property type="entry name" value="ZF_DOF_1"/>
    <property type="match status" value="1"/>
</dbReference>
<keyword evidence="2 8" id="KW-0863">Zinc-finger</keyword>
<organism evidence="11 12">
    <name type="scientific">Saponaria officinalis</name>
    <name type="common">Common soapwort</name>
    <name type="synonym">Lychnis saponaria</name>
    <dbReference type="NCBI Taxonomy" id="3572"/>
    <lineage>
        <taxon>Eukaryota</taxon>
        <taxon>Viridiplantae</taxon>
        <taxon>Streptophyta</taxon>
        <taxon>Embryophyta</taxon>
        <taxon>Tracheophyta</taxon>
        <taxon>Spermatophyta</taxon>
        <taxon>Magnoliopsida</taxon>
        <taxon>eudicotyledons</taxon>
        <taxon>Gunneridae</taxon>
        <taxon>Pentapetalae</taxon>
        <taxon>Caryophyllales</taxon>
        <taxon>Caryophyllaceae</taxon>
        <taxon>Caryophylleae</taxon>
        <taxon>Saponaria</taxon>
    </lineage>
</organism>
<dbReference type="InterPro" id="IPR045174">
    <property type="entry name" value="Dof"/>
</dbReference>
<reference evidence="11" key="1">
    <citation type="submission" date="2024-03" db="EMBL/GenBank/DDBJ databases">
        <title>WGS assembly of Saponaria officinalis var. Norfolk2.</title>
        <authorList>
            <person name="Jenkins J."/>
            <person name="Shu S."/>
            <person name="Grimwood J."/>
            <person name="Barry K."/>
            <person name="Goodstein D."/>
            <person name="Schmutz J."/>
            <person name="Leebens-Mack J."/>
            <person name="Osbourn A."/>
        </authorList>
    </citation>
    <scope>NUCLEOTIDE SEQUENCE [LARGE SCALE GENOMIC DNA]</scope>
    <source>
        <strain evidence="11">JIC</strain>
    </source>
</reference>
<keyword evidence="7 8" id="KW-0539">Nucleus</keyword>
<evidence type="ECO:0000256" key="1">
    <source>
        <dbReference type="ARBA" id="ARBA00022723"/>
    </source>
</evidence>
<protein>
    <recommendedName>
        <fullName evidence="10">Dof-type domain-containing protein</fullName>
    </recommendedName>
</protein>
<dbReference type="Proteomes" id="UP001443914">
    <property type="component" value="Unassembled WGS sequence"/>
</dbReference>
<dbReference type="GO" id="GO:0008270">
    <property type="term" value="F:zinc ion binding"/>
    <property type="evidence" value="ECO:0007669"/>
    <property type="project" value="UniProtKB-KW"/>
</dbReference>
<keyword evidence="3" id="KW-0862">Zinc</keyword>
<feature type="compositionally biased region" description="Basic and acidic residues" evidence="9">
    <location>
        <begin position="86"/>
        <end position="116"/>
    </location>
</feature>
<dbReference type="PANTHER" id="PTHR31089:SF1">
    <property type="entry name" value="CYCLIC DOF FACTOR 3"/>
    <property type="match status" value="1"/>
</dbReference>
<keyword evidence="4" id="KW-0805">Transcription regulation</keyword>
<evidence type="ECO:0000256" key="7">
    <source>
        <dbReference type="ARBA" id="ARBA00023242"/>
    </source>
</evidence>
<feature type="region of interest" description="Disordered" evidence="9">
    <location>
        <begin position="318"/>
        <end position="364"/>
    </location>
</feature>
<feature type="compositionally biased region" description="Low complexity" evidence="9">
    <location>
        <begin position="344"/>
        <end position="355"/>
    </location>
</feature>
<evidence type="ECO:0000256" key="4">
    <source>
        <dbReference type="ARBA" id="ARBA00023015"/>
    </source>
</evidence>
<comment type="subcellular location">
    <subcellularLocation>
        <location evidence="8">Nucleus</location>
    </subcellularLocation>
</comment>
<dbReference type="EMBL" id="JBDFQZ010000010">
    <property type="protein sequence ID" value="KAK9684545.1"/>
    <property type="molecule type" value="Genomic_DNA"/>
</dbReference>
<evidence type="ECO:0000256" key="3">
    <source>
        <dbReference type="ARBA" id="ARBA00022833"/>
    </source>
</evidence>
<keyword evidence="1" id="KW-0479">Metal-binding</keyword>
<evidence type="ECO:0000256" key="6">
    <source>
        <dbReference type="ARBA" id="ARBA00023163"/>
    </source>
</evidence>
<dbReference type="GO" id="GO:0003677">
    <property type="term" value="F:DNA binding"/>
    <property type="evidence" value="ECO:0007669"/>
    <property type="project" value="UniProtKB-UniRule"/>
</dbReference>
<sequence length="434" mass="47984">MLDPAITLFGRRIQVKGGVEIEFEESLRSNNDSSVDKTCFDDHIEDEVDKEVGEEESSENDEQDDSMGEAMDESANAQAMSESTDQTEKPIDSEKDENKSNDTKNPDQKQLKKPDKILPCPRCNSMDTKFCYYNNYNVNQPRHFCKSCQRYWTAGGTMRNVPVGAGRRKNKSSSSRYCHITVSEALQAARFDVSNVVQLPGLQTNGTVLTFGPDNPFCEPVTSVVDKTVLNRDDRSSGSTVTTSSVDERSKKGAQEPKKVVDGFGNQMPCFQWPYMWNPAVPVPPPFCPSVFPVPIFHQPYWNGAPLPWNVPWAPQCSPTQIGQGPNPTSPTLGKHTRDGEMVTSTPTTPTTSSSVLMPKTLRIDNPDEAAKSSIWSTLGIKKDNKGDAQSKGFFNSFQSKEADKKDGQVDASPAFIKANPVALCRSLSFQERA</sequence>
<feature type="compositionally biased region" description="Acidic residues" evidence="9">
    <location>
        <begin position="43"/>
        <end position="72"/>
    </location>
</feature>
<feature type="compositionally biased region" description="Polar residues" evidence="9">
    <location>
        <begin position="318"/>
        <end position="332"/>
    </location>
</feature>
<dbReference type="AlphaFoldDB" id="A0AAW1I5T1"/>